<protein>
    <submittedName>
        <fullName evidence="3">Uncharacterized protein</fullName>
    </submittedName>
</protein>
<dbReference type="WBParaSite" id="Hba_08460">
    <property type="protein sequence ID" value="Hba_08460"/>
    <property type="gene ID" value="Hba_08460"/>
</dbReference>
<keyword evidence="1" id="KW-0472">Membrane</keyword>
<dbReference type="Proteomes" id="UP000095283">
    <property type="component" value="Unplaced"/>
</dbReference>
<keyword evidence="1" id="KW-0812">Transmembrane</keyword>
<keyword evidence="1" id="KW-1133">Transmembrane helix</keyword>
<evidence type="ECO:0000313" key="3">
    <source>
        <dbReference type="WBParaSite" id="Hba_08460"/>
    </source>
</evidence>
<feature type="transmembrane region" description="Helical" evidence="1">
    <location>
        <begin position="282"/>
        <end position="302"/>
    </location>
</feature>
<dbReference type="AlphaFoldDB" id="A0A1I7WTF6"/>
<reference evidence="3" key="1">
    <citation type="submission" date="2016-11" db="UniProtKB">
        <authorList>
            <consortium name="WormBaseParasite"/>
        </authorList>
    </citation>
    <scope>IDENTIFICATION</scope>
</reference>
<evidence type="ECO:0000313" key="2">
    <source>
        <dbReference type="Proteomes" id="UP000095283"/>
    </source>
</evidence>
<sequence>MFLLKCANQLFLMFINAVLYSNFSVFHMFTLKTNVVLDDDDVDIVKPVERKIEERGSSLESPTWLIRCLHFLNIPVGTGGNCDVFLVGTNGGRVLTYTITDQPRAEDVCKPVCVSLLITCNFSTTWCSLNTHRCCNGTRTKSELINCYFYLIFISIKIPEYCCSPSIAVHRRTNLTFLLIFKLYRLSGILIKFCSILNIGLRPLKENNGQNHMGLEKIFHNFKLYITEPLYRFDVVVILSVFIVLFQLVHSHYMGNFVRFRLIHLGFTFVCSHVLIVSKKLYFKFVDNLLLALIFFSLFVKIRCDIVRHAKKFNGMNYASIYG</sequence>
<name>A0A1I7WTF6_HETBA</name>
<accession>A0A1I7WTF6</accession>
<organism evidence="2 3">
    <name type="scientific">Heterorhabditis bacteriophora</name>
    <name type="common">Entomopathogenic nematode worm</name>
    <dbReference type="NCBI Taxonomy" id="37862"/>
    <lineage>
        <taxon>Eukaryota</taxon>
        <taxon>Metazoa</taxon>
        <taxon>Ecdysozoa</taxon>
        <taxon>Nematoda</taxon>
        <taxon>Chromadorea</taxon>
        <taxon>Rhabditida</taxon>
        <taxon>Rhabditina</taxon>
        <taxon>Rhabditomorpha</taxon>
        <taxon>Strongyloidea</taxon>
        <taxon>Heterorhabditidae</taxon>
        <taxon>Heterorhabditis</taxon>
    </lineage>
</organism>
<keyword evidence="2" id="KW-1185">Reference proteome</keyword>
<proteinExistence type="predicted"/>
<evidence type="ECO:0000256" key="1">
    <source>
        <dbReference type="SAM" id="Phobius"/>
    </source>
</evidence>
<feature type="transmembrane region" description="Helical" evidence="1">
    <location>
        <begin position="260"/>
        <end position="276"/>
    </location>
</feature>
<feature type="transmembrane region" description="Helical" evidence="1">
    <location>
        <begin position="183"/>
        <end position="201"/>
    </location>
</feature>
<feature type="transmembrane region" description="Helical" evidence="1">
    <location>
        <begin position="230"/>
        <end position="248"/>
    </location>
</feature>